<dbReference type="EMBL" id="JACMSC010000003">
    <property type="protein sequence ID" value="KAG6527956.1"/>
    <property type="molecule type" value="Genomic_DNA"/>
</dbReference>
<keyword evidence="7" id="KW-0568">Pathogenesis-related protein</keyword>
<keyword evidence="6" id="KW-0472">Membrane</keyword>
<comment type="caution">
    <text evidence="9">The sequence shown here is derived from an EMBL/GenBank/DDBJ whole genome shotgun (WGS) entry which is preliminary data.</text>
</comment>
<evidence type="ECO:0000256" key="3">
    <source>
        <dbReference type="ARBA" id="ARBA00022692"/>
    </source>
</evidence>
<evidence type="ECO:0000259" key="8">
    <source>
        <dbReference type="Pfam" id="PF05699"/>
    </source>
</evidence>
<dbReference type="Pfam" id="PF03094">
    <property type="entry name" value="Mlo"/>
    <property type="match status" value="1"/>
</dbReference>
<gene>
    <name evidence="9" type="ORF">ZIOFF_010092</name>
</gene>
<evidence type="ECO:0000313" key="10">
    <source>
        <dbReference type="Proteomes" id="UP000734854"/>
    </source>
</evidence>
<name>A0A8J5LJT5_ZINOF</name>
<comment type="subcellular location">
    <subcellularLocation>
        <location evidence="1">Membrane</location>
        <topology evidence="1">Multi-pass membrane protein</topology>
    </subcellularLocation>
</comment>
<keyword evidence="4" id="KW-0611">Plant defense</keyword>
<protein>
    <recommendedName>
        <fullName evidence="8">HAT C-terminal dimerisation domain-containing protein</fullName>
    </recommendedName>
</protein>
<dbReference type="InterPro" id="IPR004326">
    <property type="entry name" value="Mlo"/>
</dbReference>
<accession>A0A8J5LJT5</accession>
<evidence type="ECO:0000256" key="5">
    <source>
        <dbReference type="ARBA" id="ARBA00022989"/>
    </source>
</evidence>
<evidence type="ECO:0000313" key="9">
    <source>
        <dbReference type="EMBL" id="KAG6527956.1"/>
    </source>
</evidence>
<evidence type="ECO:0000256" key="1">
    <source>
        <dbReference type="ARBA" id="ARBA00004141"/>
    </source>
</evidence>
<keyword evidence="5" id="KW-1133">Transmembrane helix</keyword>
<keyword evidence="10" id="KW-1185">Reference proteome</keyword>
<dbReference type="GO" id="GO:0046983">
    <property type="term" value="F:protein dimerization activity"/>
    <property type="evidence" value="ECO:0007669"/>
    <property type="project" value="InterPro"/>
</dbReference>
<reference evidence="9 10" key="1">
    <citation type="submission" date="2020-08" db="EMBL/GenBank/DDBJ databases">
        <title>Plant Genome Project.</title>
        <authorList>
            <person name="Zhang R.-G."/>
        </authorList>
    </citation>
    <scope>NUCLEOTIDE SEQUENCE [LARGE SCALE GENOMIC DNA]</scope>
    <source>
        <tissue evidence="9">Rhizome</tissue>
    </source>
</reference>
<evidence type="ECO:0000256" key="4">
    <source>
        <dbReference type="ARBA" id="ARBA00022821"/>
    </source>
</evidence>
<evidence type="ECO:0000256" key="6">
    <source>
        <dbReference type="ARBA" id="ARBA00023136"/>
    </source>
</evidence>
<dbReference type="AlphaFoldDB" id="A0A8J5LJT5"/>
<dbReference type="Proteomes" id="UP000734854">
    <property type="component" value="Unassembled WGS sequence"/>
</dbReference>
<dbReference type="GO" id="GO:0006952">
    <property type="term" value="P:defense response"/>
    <property type="evidence" value="ECO:0007669"/>
    <property type="project" value="UniProtKB-KW"/>
</dbReference>
<dbReference type="InterPro" id="IPR008906">
    <property type="entry name" value="HATC_C_dom"/>
</dbReference>
<dbReference type="GO" id="GO:0016020">
    <property type="term" value="C:membrane"/>
    <property type="evidence" value="ECO:0007669"/>
    <property type="project" value="UniProtKB-SubCell"/>
</dbReference>
<proteinExistence type="inferred from homology"/>
<evidence type="ECO:0000256" key="7">
    <source>
        <dbReference type="ARBA" id="ARBA00023265"/>
    </source>
</evidence>
<comment type="similarity">
    <text evidence="2">Belongs to the MLO family.</text>
</comment>
<keyword evidence="3" id="KW-0812">Transmembrane</keyword>
<feature type="domain" description="HAT C-terminal dimerisation" evidence="8">
    <location>
        <begin position="37"/>
        <end position="82"/>
    </location>
</feature>
<organism evidence="9 10">
    <name type="scientific">Zingiber officinale</name>
    <name type="common">Ginger</name>
    <name type="synonym">Amomum zingiber</name>
    <dbReference type="NCBI Taxonomy" id="94328"/>
    <lineage>
        <taxon>Eukaryota</taxon>
        <taxon>Viridiplantae</taxon>
        <taxon>Streptophyta</taxon>
        <taxon>Embryophyta</taxon>
        <taxon>Tracheophyta</taxon>
        <taxon>Spermatophyta</taxon>
        <taxon>Magnoliopsida</taxon>
        <taxon>Liliopsida</taxon>
        <taxon>Zingiberales</taxon>
        <taxon>Zingiberaceae</taxon>
        <taxon>Zingiber</taxon>
    </lineage>
</organism>
<evidence type="ECO:0000256" key="2">
    <source>
        <dbReference type="ARBA" id="ARBA00006574"/>
    </source>
</evidence>
<sequence>MTTYVDHGEANLVNGNEDIQPSTSHPAGDDLLDFDTDVLAIPEYKPPCLSFDSGTGSRMLDDYRSSLCPETVEALFCAKDWLQYLPTLATIKFKQTSNYEDELMLLGFISLLLLVFQGSIQRICINASFTCKVAALAPLVESVPERAGCWPAEAIRVTARTRQPSHLICASREKKYTSLYQDIQMGSSFNKAIFNENVLEILSVGLRKQRSRNGVGNREDIQNMVLEEGEELDFEGGKLIESLNISEVAVEVLDFLYGAVNQMSHGSQKHHRN</sequence>
<dbReference type="Pfam" id="PF05699">
    <property type="entry name" value="Dimer_Tnp_hAT"/>
    <property type="match status" value="1"/>
</dbReference>